<feature type="domain" description="PhoD-like phosphatase metallophosphatase" evidence="1">
    <location>
        <begin position="79"/>
        <end position="313"/>
    </location>
</feature>
<dbReference type="SUPFAM" id="SSF56300">
    <property type="entry name" value="Metallo-dependent phosphatases"/>
    <property type="match status" value="1"/>
</dbReference>
<dbReference type="InterPro" id="IPR038607">
    <property type="entry name" value="PhoD-like_sf"/>
</dbReference>
<keyword evidence="3" id="KW-1185">Reference proteome</keyword>
<evidence type="ECO:0000259" key="1">
    <source>
        <dbReference type="Pfam" id="PF09423"/>
    </source>
</evidence>
<dbReference type="Gene3D" id="3.60.21.70">
    <property type="entry name" value="PhoD-like phosphatase"/>
    <property type="match status" value="1"/>
</dbReference>
<dbReference type="PANTHER" id="PTHR33987">
    <property type="entry name" value="CALCINEURIN-LIKE METALLO-PHOSPHOESTERASE SUPERFAMILY PROTEIN"/>
    <property type="match status" value="1"/>
</dbReference>
<accession>A0A839GNU9</accession>
<dbReference type="RefSeq" id="WP_182513681.1">
    <property type="nucleotide sequence ID" value="NZ_JACJIQ010000013.1"/>
</dbReference>
<evidence type="ECO:0000313" key="3">
    <source>
        <dbReference type="Proteomes" id="UP000563094"/>
    </source>
</evidence>
<organism evidence="2 3">
    <name type="scientific">Rufibacter quisquiliarum</name>
    <dbReference type="NCBI Taxonomy" id="1549639"/>
    <lineage>
        <taxon>Bacteria</taxon>
        <taxon>Pseudomonadati</taxon>
        <taxon>Bacteroidota</taxon>
        <taxon>Cytophagia</taxon>
        <taxon>Cytophagales</taxon>
        <taxon>Hymenobacteraceae</taxon>
        <taxon>Rufibacter</taxon>
    </lineage>
</organism>
<dbReference type="PANTHER" id="PTHR33987:SF1">
    <property type="entry name" value="CALCINEURIN-LIKE METALLO-PHOSPHOESTERASE SUPERFAMILY PROTEIN"/>
    <property type="match status" value="1"/>
</dbReference>
<dbReference type="GO" id="GO:0004035">
    <property type="term" value="F:alkaline phosphatase activity"/>
    <property type="evidence" value="ECO:0007669"/>
    <property type="project" value="UniProtKB-EC"/>
</dbReference>
<dbReference type="Pfam" id="PF09423">
    <property type="entry name" value="PhoD"/>
    <property type="match status" value="1"/>
</dbReference>
<dbReference type="InterPro" id="IPR018946">
    <property type="entry name" value="PhoD-like_MPP"/>
</dbReference>
<dbReference type="CDD" id="cd07389">
    <property type="entry name" value="MPP_PhoD"/>
    <property type="match status" value="1"/>
</dbReference>
<keyword evidence="2" id="KW-0378">Hydrolase</keyword>
<gene>
    <name evidence="2" type="ORF">FHS90_003207</name>
</gene>
<dbReference type="InterPro" id="IPR029052">
    <property type="entry name" value="Metallo-depent_PP-like"/>
</dbReference>
<reference evidence="2 3" key="1">
    <citation type="submission" date="2020-08" db="EMBL/GenBank/DDBJ databases">
        <title>Genomic Encyclopedia of Type Strains, Phase IV (KMG-IV): sequencing the most valuable type-strain genomes for metagenomic binning, comparative biology and taxonomic classification.</title>
        <authorList>
            <person name="Goeker M."/>
        </authorList>
    </citation>
    <scope>NUCLEOTIDE SEQUENCE [LARGE SCALE GENOMIC DNA]</scope>
    <source>
        <strain evidence="2 3">DSM 29854</strain>
    </source>
</reference>
<name>A0A839GNU9_9BACT</name>
<protein>
    <submittedName>
        <fullName evidence="2">Alkaline phosphatase D</fullName>
        <ecNumber evidence="2">3.1.3.1</ecNumber>
    </submittedName>
</protein>
<sequence>MRIVPSALLLLLWLFPFTFLYAGTDTEGAKKKKAAPAAVVTTIAFGSCNREDMPQPLWADILENKPQLWVWLGGNVDNEETNINTLSERYQQQLRDPGYSALRGAVPVIGTWDHHDYGIPQGGKEFEHKTQSQKLFWDFMGVAEDSPLRGQEGVYSAHTYGPKGQRVKIILLDTRYHRDSLFTDKNVCRPNPKGDILGEAQWKWLEKELKSGDAELTLIGSGTQIIPEEHDAEKWANYPKSRERLLKLVSRTQGGVVLLSGERHFAEISRFETKNAEKAFYEVTSSGLTHSLGRDYDIETNKYRVGNMVAKRNFGLVQIDWEKREAVLKVQGDRNTTYLSQALTF</sequence>
<dbReference type="EMBL" id="JACJIQ010000013">
    <property type="protein sequence ID" value="MBA9078479.1"/>
    <property type="molecule type" value="Genomic_DNA"/>
</dbReference>
<comment type="caution">
    <text evidence="2">The sequence shown here is derived from an EMBL/GenBank/DDBJ whole genome shotgun (WGS) entry which is preliminary data.</text>
</comment>
<evidence type="ECO:0000313" key="2">
    <source>
        <dbReference type="EMBL" id="MBA9078479.1"/>
    </source>
</evidence>
<dbReference type="EC" id="3.1.3.1" evidence="2"/>
<proteinExistence type="predicted"/>
<dbReference type="AlphaFoldDB" id="A0A839GNU9"/>
<dbReference type="Proteomes" id="UP000563094">
    <property type="component" value="Unassembled WGS sequence"/>
</dbReference>